<keyword evidence="2 3" id="KW-0808">Transferase</keyword>
<dbReference type="PANTHER" id="PTHR23416">
    <property type="entry name" value="SIALIC ACID SYNTHASE-RELATED"/>
    <property type="match status" value="1"/>
</dbReference>
<dbReference type="Proteomes" id="UP000000323">
    <property type="component" value="Chromosome 1"/>
</dbReference>
<dbReference type="HOGENOM" id="CLU_051638_7_1_0"/>
<evidence type="ECO:0000256" key="2">
    <source>
        <dbReference type="ARBA" id="ARBA00022679"/>
    </source>
</evidence>
<dbReference type="AlphaFoldDB" id="D1CE23"/>
<dbReference type="InterPro" id="IPR001451">
    <property type="entry name" value="Hexapep"/>
</dbReference>
<gene>
    <name evidence="3" type="ordered locus">Tter_0257</name>
</gene>
<name>D1CE23_THET1</name>
<evidence type="ECO:0000313" key="4">
    <source>
        <dbReference type="Proteomes" id="UP000000323"/>
    </source>
</evidence>
<dbReference type="InterPro" id="IPR011004">
    <property type="entry name" value="Trimer_LpxA-like_sf"/>
</dbReference>
<dbReference type="GO" id="GO:0008374">
    <property type="term" value="F:O-acyltransferase activity"/>
    <property type="evidence" value="ECO:0007669"/>
    <property type="project" value="TreeGrafter"/>
</dbReference>
<dbReference type="SUPFAM" id="SSF51161">
    <property type="entry name" value="Trimeric LpxA-like enzymes"/>
    <property type="match status" value="1"/>
</dbReference>
<dbReference type="Gene3D" id="2.160.10.10">
    <property type="entry name" value="Hexapeptide repeat proteins"/>
    <property type="match status" value="1"/>
</dbReference>
<dbReference type="Pfam" id="PF00132">
    <property type="entry name" value="Hexapep"/>
    <property type="match status" value="1"/>
</dbReference>
<protein>
    <submittedName>
        <fullName evidence="3">Transferase hexapeptide repeat containing protein</fullName>
    </submittedName>
</protein>
<evidence type="ECO:0000256" key="1">
    <source>
        <dbReference type="ARBA" id="ARBA00007274"/>
    </source>
</evidence>
<keyword evidence="4" id="KW-1185">Reference proteome</keyword>
<dbReference type="KEGG" id="ttr:Tter_0257"/>
<proteinExistence type="inferred from homology"/>
<dbReference type="STRING" id="525904.Tter_0257"/>
<dbReference type="eggNOG" id="COG0110">
    <property type="taxonomic scope" value="Bacteria"/>
</dbReference>
<organism evidence="3 4">
    <name type="scientific">Thermobaculum terrenum (strain ATCC BAA-798 / CCMEE 7001 / YNP1)</name>
    <dbReference type="NCBI Taxonomy" id="525904"/>
    <lineage>
        <taxon>Bacteria</taxon>
        <taxon>Bacillati</taxon>
        <taxon>Chloroflexota</taxon>
        <taxon>Chloroflexia</taxon>
        <taxon>Candidatus Thermobaculales</taxon>
        <taxon>Candidatus Thermobaculaceae</taxon>
        <taxon>Thermobaculum</taxon>
    </lineage>
</organism>
<accession>D1CE23</accession>
<dbReference type="GO" id="GO:0005829">
    <property type="term" value="C:cytosol"/>
    <property type="evidence" value="ECO:0007669"/>
    <property type="project" value="TreeGrafter"/>
</dbReference>
<dbReference type="EMBL" id="CP001825">
    <property type="protein sequence ID" value="ACZ41179.1"/>
    <property type="molecule type" value="Genomic_DNA"/>
</dbReference>
<evidence type="ECO:0000313" key="3">
    <source>
        <dbReference type="EMBL" id="ACZ41179.1"/>
    </source>
</evidence>
<comment type="similarity">
    <text evidence="1">Belongs to the transferase hexapeptide repeat family.</text>
</comment>
<dbReference type="RefSeq" id="WP_012874214.1">
    <property type="nucleotide sequence ID" value="NC_013525.1"/>
</dbReference>
<dbReference type="PANTHER" id="PTHR23416:SF23">
    <property type="entry name" value="ACETYLTRANSFERASE C18B11.09C-RELATED"/>
    <property type="match status" value="1"/>
</dbReference>
<dbReference type="InterPro" id="IPR051159">
    <property type="entry name" value="Hexapeptide_acetyltransf"/>
</dbReference>
<reference evidence="4" key="1">
    <citation type="journal article" date="2010" name="Stand. Genomic Sci.">
        <title>Complete genome sequence of 'Thermobaculum terrenum' type strain (YNP1).</title>
        <authorList>
            <person name="Kiss H."/>
            <person name="Cleland D."/>
            <person name="Lapidus A."/>
            <person name="Lucas S."/>
            <person name="Glavina Del Rio T."/>
            <person name="Nolan M."/>
            <person name="Tice H."/>
            <person name="Han C."/>
            <person name="Goodwin L."/>
            <person name="Pitluck S."/>
            <person name="Liolios K."/>
            <person name="Ivanova N."/>
            <person name="Mavromatis K."/>
            <person name="Ovchinnikova G."/>
            <person name="Pati A."/>
            <person name="Chen A."/>
            <person name="Palaniappan K."/>
            <person name="Land M."/>
            <person name="Hauser L."/>
            <person name="Chang Y."/>
            <person name="Jeffries C."/>
            <person name="Lu M."/>
            <person name="Brettin T."/>
            <person name="Detter J."/>
            <person name="Goker M."/>
            <person name="Tindall B."/>
            <person name="Beck B."/>
            <person name="McDermott T."/>
            <person name="Woyke T."/>
            <person name="Bristow J."/>
            <person name="Eisen J."/>
            <person name="Markowitz V."/>
            <person name="Hugenholtz P."/>
            <person name="Kyrpides N."/>
            <person name="Klenk H."/>
            <person name="Cheng J."/>
        </authorList>
    </citation>
    <scope>NUCLEOTIDE SEQUENCE [LARGE SCALE GENOMIC DNA]</scope>
    <source>
        <strain evidence="4">ATCC BAA-798 / YNP1</strain>
    </source>
</reference>
<dbReference type="CDD" id="cd04647">
    <property type="entry name" value="LbH_MAT_like"/>
    <property type="match status" value="1"/>
</dbReference>
<sequence>MGDKSRPISIFHPRINKPRFYPLLRIFTEIILLRYRLTMRGRLRIGRGFICNQRLRISGPGKVVIGDWVNAWAHQEPTMLITADKEAKIIIGNNVRLNGPTLIASRQIEIGDLCILGSAVVFDTDFHSVHKDRSTNRDAPVRKSPIKIGKNVWLAGQCAVLPGVHIGDDSVVGFRAVVTKDVPAGVIVAGNPARVVREISEESRHS</sequence>